<dbReference type="SUPFAM" id="SSF52025">
    <property type="entry name" value="PA domain"/>
    <property type="match status" value="1"/>
</dbReference>
<dbReference type="InterPro" id="IPR039373">
    <property type="entry name" value="Peptidase_M28B"/>
</dbReference>
<evidence type="ECO:0000256" key="2">
    <source>
        <dbReference type="SAM" id="Phobius"/>
    </source>
</evidence>
<dbReference type="AlphaFoldDB" id="A0AAQ4EQB0"/>
<dbReference type="PANTHER" id="PTHR10404">
    <property type="entry name" value="N-ACETYLATED-ALPHA-LINKED ACIDIC DIPEPTIDASE"/>
    <property type="match status" value="1"/>
</dbReference>
<evidence type="ECO:0000313" key="5">
    <source>
        <dbReference type="Proteomes" id="UP001321473"/>
    </source>
</evidence>
<accession>A0AAQ4EQB0</accession>
<comment type="caution">
    <text evidence="4">The sequence shown here is derived from an EMBL/GenBank/DDBJ whole genome shotgun (WGS) entry which is preliminary data.</text>
</comment>
<feature type="region of interest" description="Disordered" evidence="1">
    <location>
        <begin position="1"/>
        <end position="48"/>
    </location>
</feature>
<feature type="transmembrane region" description="Helical" evidence="2">
    <location>
        <begin position="140"/>
        <end position="167"/>
    </location>
</feature>
<name>A0AAQ4EQB0_AMBAM</name>
<keyword evidence="2" id="KW-0472">Membrane</keyword>
<dbReference type="Pfam" id="PF04389">
    <property type="entry name" value="Peptidase_M28"/>
    <property type="match status" value="1"/>
</dbReference>
<keyword evidence="5" id="KW-1185">Reference proteome</keyword>
<sequence>MERMERLERLEREEEERPRWQRSVERPALSPSAGAMSPIAGVASPPGQQYMRAPVSPMPMRPQYAVSPAGSRPRIPMSPMLSPQSPSRQFVYPGPPMARRMSGAISPLSPRSGSRSPSWPFMTDRQVMAARQYRKERHNLLEWIMTWVFVVTLAVVLLAILVFYASWQTRLDKKMQEHLNLLQRLSHSPRFGSSVFNELYKVDLPTEVSLRTILKTITDLRYIAGTETESPVTIYVDRFMKDNKLNHTKIFTYVVSLSHPSTTNRNRVQFVDSSGNAIITFSDEEPSVLGKNLGPQLAYSAYGRAGTFTATILYGNRCFPEDLDYLAKTVGQVLWGGALLCRYSTTESPGLAVTAAQRKGVQAVLFFSDPHDVSGGGASAFPQSWWMPNTAIRRSSVRVAHDIGDPSSPGYSSRYAISDLFRAPIEQTMVPTLAVQPINNKDAAELFRNLQGKECPDKWAPAFGVPCHLGDASKGKLSVSIHNVIHDSNIQNILAFFPGEVEPDRYVVFGVPLDSWGGGAVAPGSALAQALGLCYIINKQYMSKKHPWRPRRTIVFGAWDAHEFGEVGATEFVEVRSAPASSELRGHPYFS</sequence>
<dbReference type="EMBL" id="JARKHS020012614">
    <property type="protein sequence ID" value="KAK8776733.1"/>
    <property type="molecule type" value="Genomic_DNA"/>
</dbReference>
<proteinExistence type="predicted"/>
<keyword evidence="2" id="KW-1133">Transmembrane helix</keyword>
<reference evidence="4 5" key="1">
    <citation type="journal article" date="2023" name="Arcadia Sci">
        <title>De novo assembly of a long-read Amblyomma americanum tick genome.</title>
        <authorList>
            <person name="Chou S."/>
            <person name="Poskanzer K.E."/>
            <person name="Rollins M."/>
            <person name="Thuy-Boun P.S."/>
        </authorList>
    </citation>
    <scope>NUCLEOTIDE SEQUENCE [LARGE SCALE GENOMIC DNA]</scope>
    <source>
        <strain evidence="4">F_SG_1</strain>
        <tissue evidence="4">Salivary glands</tissue>
    </source>
</reference>
<keyword evidence="2" id="KW-0812">Transmembrane</keyword>
<dbReference type="InterPro" id="IPR046450">
    <property type="entry name" value="PA_dom_sf"/>
</dbReference>
<evidence type="ECO:0000256" key="1">
    <source>
        <dbReference type="SAM" id="MobiDB-lite"/>
    </source>
</evidence>
<dbReference type="GO" id="GO:0004180">
    <property type="term" value="F:carboxypeptidase activity"/>
    <property type="evidence" value="ECO:0007669"/>
    <property type="project" value="TreeGrafter"/>
</dbReference>
<dbReference type="InterPro" id="IPR007484">
    <property type="entry name" value="Peptidase_M28"/>
</dbReference>
<organism evidence="4 5">
    <name type="scientific">Amblyomma americanum</name>
    <name type="common">Lone star tick</name>
    <dbReference type="NCBI Taxonomy" id="6943"/>
    <lineage>
        <taxon>Eukaryota</taxon>
        <taxon>Metazoa</taxon>
        <taxon>Ecdysozoa</taxon>
        <taxon>Arthropoda</taxon>
        <taxon>Chelicerata</taxon>
        <taxon>Arachnida</taxon>
        <taxon>Acari</taxon>
        <taxon>Parasitiformes</taxon>
        <taxon>Ixodida</taxon>
        <taxon>Ixodoidea</taxon>
        <taxon>Ixodidae</taxon>
        <taxon>Amblyomminae</taxon>
        <taxon>Amblyomma</taxon>
    </lineage>
</organism>
<dbReference type="Gene3D" id="3.50.30.30">
    <property type="match status" value="1"/>
</dbReference>
<evidence type="ECO:0000313" key="4">
    <source>
        <dbReference type="EMBL" id="KAK8776733.1"/>
    </source>
</evidence>
<dbReference type="Proteomes" id="UP001321473">
    <property type="component" value="Unassembled WGS sequence"/>
</dbReference>
<protein>
    <recommendedName>
        <fullName evidence="3">Peptidase M28 domain-containing protein</fullName>
    </recommendedName>
</protein>
<gene>
    <name evidence="4" type="ORF">V5799_029920</name>
</gene>
<feature type="domain" description="Peptidase M28" evidence="3">
    <location>
        <begin position="492"/>
        <end position="579"/>
    </location>
</feature>
<dbReference type="PANTHER" id="PTHR10404:SF46">
    <property type="entry name" value="VACUOLAR PROTEIN SORTING-ASSOCIATED PROTEIN 70"/>
    <property type="match status" value="1"/>
</dbReference>
<feature type="compositionally biased region" description="Basic and acidic residues" evidence="1">
    <location>
        <begin position="1"/>
        <end position="25"/>
    </location>
</feature>
<evidence type="ECO:0000259" key="3">
    <source>
        <dbReference type="Pfam" id="PF04389"/>
    </source>
</evidence>
<dbReference type="SUPFAM" id="SSF53187">
    <property type="entry name" value="Zn-dependent exopeptidases"/>
    <property type="match status" value="1"/>
</dbReference>